<name>A0A5M8PZ83_9LECA</name>
<gene>
    <name evidence="2" type="ORF">FRX48_02362</name>
</gene>
<proteinExistence type="predicted"/>
<comment type="caution">
    <text evidence="2">The sequence shown here is derived from an EMBL/GenBank/DDBJ whole genome shotgun (WGS) entry which is preliminary data.</text>
</comment>
<dbReference type="Proteomes" id="UP000324767">
    <property type="component" value="Unassembled WGS sequence"/>
</dbReference>
<evidence type="ECO:0000313" key="3">
    <source>
        <dbReference type="Proteomes" id="UP000324767"/>
    </source>
</evidence>
<accession>A0A5M8PZ83</accession>
<feature type="compositionally biased region" description="Acidic residues" evidence="1">
    <location>
        <begin position="174"/>
        <end position="184"/>
    </location>
</feature>
<sequence>MIYISLAPITDDVCHFFTSTLVLREALVYLKVIKIGLTIPGLVVSNTLFCKPPKRGEAVRHRALISYIGFRRFVLCCDLFLGDDAEGESCDQVYHHDNVLLDDPHGEHDRGASIDQAKPRLVGKGYIAGIDEADEEERQREDNGQQKASFSALDVCHVKCRKDGNGEDCRETDDKEADSDLSER</sequence>
<organism evidence="2 3">
    <name type="scientific">Lasallia pustulata</name>
    <dbReference type="NCBI Taxonomy" id="136370"/>
    <lineage>
        <taxon>Eukaryota</taxon>
        <taxon>Fungi</taxon>
        <taxon>Dikarya</taxon>
        <taxon>Ascomycota</taxon>
        <taxon>Pezizomycotina</taxon>
        <taxon>Lecanoromycetes</taxon>
        <taxon>OSLEUM clade</taxon>
        <taxon>Umbilicariomycetidae</taxon>
        <taxon>Umbilicariales</taxon>
        <taxon>Umbilicariaceae</taxon>
        <taxon>Lasallia</taxon>
    </lineage>
</organism>
<feature type="region of interest" description="Disordered" evidence="1">
    <location>
        <begin position="161"/>
        <end position="184"/>
    </location>
</feature>
<protein>
    <submittedName>
        <fullName evidence="2">Uncharacterized protein</fullName>
    </submittedName>
</protein>
<dbReference type="AlphaFoldDB" id="A0A5M8PZ83"/>
<feature type="compositionally biased region" description="Basic and acidic residues" evidence="1">
    <location>
        <begin position="161"/>
        <end position="173"/>
    </location>
</feature>
<evidence type="ECO:0000256" key="1">
    <source>
        <dbReference type="SAM" id="MobiDB-lite"/>
    </source>
</evidence>
<reference evidence="2 3" key="1">
    <citation type="submission" date="2019-09" db="EMBL/GenBank/DDBJ databases">
        <title>The hologenome of the rock-dwelling lichen Lasallia pustulata.</title>
        <authorList>
            <person name="Greshake Tzovaras B."/>
            <person name="Segers F."/>
            <person name="Bicker A."/>
            <person name="Dal Grande F."/>
            <person name="Otte J."/>
            <person name="Hankeln T."/>
            <person name="Schmitt I."/>
            <person name="Ebersberger I."/>
        </authorList>
    </citation>
    <scope>NUCLEOTIDE SEQUENCE [LARGE SCALE GENOMIC DNA]</scope>
    <source>
        <strain evidence="2">A1-1</strain>
    </source>
</reference>
<evidence type="ECO:0000313" key="2">
    <source>
        <dbReference type="EMBL" id="KAA6414000.1"/>
    </source>
</evidence>
<dbReference type="EMBL" id="VXIT01000003">
    <property type="protein sequence ID" value="KAA6414000.1"/>
    <property type="molecule type" value="Genomic_DNA"/>
</dbReference>